<evidence type="ECO:0000313" key="1">
    <source>
        <dbReference type="EMBL" id="SFA56460.1"/>
    </source>
</evidence>
<organism evidence="1 2">
    <name type="scientific">Rhodococcoides kroppenstedtii</name>
    <dbReference type="NCBI Taxonomy" id="293050"/>
    <lineage>
        <taxon>Bacteria</taxon>
        <taxon>Bacillati</taxon>
        <taxon>Actinomycetota</taxon>
        <taxon>Actinomycetes</taxon>
        <taxon>Mycobacteriales</taxon>
        <taxon>Nocardiaceae</taxon>
        <taxon>Rhodococcoides</taxon>
    </lineage>
</organism>
<gene>
    <name evidence="1" type="ORF">SAMN05444374_110142</name>
</gene>
<name>A0A1I0TXR9_9NOCA</name>
<proteinExistence type="predicted"/>
<dbReference type="AlphaFoldDB" id="A0A1I0TXR9"/>
<dbReference type="Proteomes" id="UP000182054">
    <property type="component" value="Unassembled WGS sequence"/>
</dbReference>
<evidence type="ECO:0000313" key="2">
    <source>
        <dbReference type="Proteomes" id="UP000182054"/>
    </source>
</evidence>
<reference evidence="1 2" key="1">
    <citation type="submission" date="2016-10" db="EMBL/GenBank/DDBJ databases">
        <authorList>
            <person name="de Groot N.N."/>
        </authorList>
    </citation>
    <scope>NUCLEOTIDE SEQUENCE [LARGE SCALE GENOMIC DNA]</scope>
    <source>
        <strain evidence="1 2">DSM 44908</strain>
    </source>
</reference>
<protein>
    <submittedName>
        <fullName evidence="1">Uncharacterized protein</fullName>
    </submittedName>
</protein>
<sequence length="407" mass="45062">MGLATTSERLANELVPGLRARMNRFRFLTAIAVASAVCEDFYDEQGNDGRTTPQVAFEWLVLESFAHRSSEVPVGVPGMQKARAVRDRRDRLSANSYLKAPSIFGFHGVYKPLAIEFDIVTPTLGPGKRQHELVSAWERDNDLIGFLDRSRDTDGGRLRRDLEATVKRSLGKARSDLPLSGWSSGVLANTLGPDSAGEEERALLRRTLRTKHPQRAELADLLLLELETDGDLSERAIVSRIRGLASKGLGDLLDAIEHYETFARVLDVLFRTLRHAASTYGSAGITPDKVADHPNVVQGARLLPGAFRDALQGLQSINTEAGGFTERFEAFSVPLTGAALARTVHDHHVSIQSSKPPHGKRPWFETYKGLWLVRPGFEHLSVPEFDGPFIHPVRIHALRRFLQDTVA</sequence>
<accession>A0A1I0TXR9</accession>
<dbReference type="EMBL" id="FOJN01000010">
    <property type="protein sequence ID" value="SFA56460.1"/>
    <property type="molecule type" value="Genomic_DNA"/>
</dbReference>